<dbReference type="GO" id="GO:0005524">
    <property type="term" value="F:ATP binding"/>
    <property type="evidence" value="ECO:0007669"/>
    <property type="project" value="UniProtKB-UniRule"/>
</dbReference>
<comment type="subunit">
    <text evidence="17">Homotetramer.</text>
</comment>
<evidence type="ECO:0000256" key="2">
    <source>
        <dbReference type="ARBA" id="ARBA00000909"/>
    </source>
</evidence>
<dbReference type="Pfam" id="PF03853">
    <property type="entry name" value="YjeF_N"/>
    <property type="match status" value="1"/>
</dbReference>
<evidence type="ECO:0000259" key="22">
    <source>
        <dbReference type="PROSITE" id="PS51385"/>
    </source>
</evidence>
<dbReference type="InterPro" id="IPR000631">
    <property type="entry name" value="CARKD"/>
</dbReference>
<keyword evidence="10 17" id="KW-0520">NAD</keyword>
<feature type="binding site" evidence="17">
    <location>
        <position position="446"/>
    </location>
    <ligand>
        <name>(6S)-NADPHX</name>
        <dbReference type="ChEBI" id="CHEBI:64076"/>
    </ligand>
</feature>
<dbReference type="OrthoDB" id="9806925at2"/>
<comment type="cofactor">
    <cofactor evidence="18 19">
        <name>K(+)</name>
        <dbReference type="ChEBI" id="CHEBI:29103"/>
    </cofactor>
    <text evidence="18 19">Binds 1 potassium ion per subunit.</text>
</comment>
<dbReference type="InterPro" id="IPR017953">
    <property type="entry name" value="Carbohydrate_kinase_pred_CS"/>
</dbReference>
<dbReference type="GO" id="GO:0110051">
    <property type="term" value="P:metabolite repair"/>
    <property type="evidence" value="ECO:0007669"/>
    <property type="project" value="TreeGrafter"/>
</dbReference>
<evidence type="ECO:0000256" key="13">
    <source>
        <dbReference type="ARBA" id="ARBA00023268"/>
    </source>
</evidence>
<evidence type="ECO:0000256" key="6">
    <source>
        <dbReference type="ARBA" id="ARBA00022741"/>
    </source>
</evidence>
<gene>
    <name evidence="17" type="primary">nnrD</name>
    <name evidence="18" type="synonym">nnrE</name>
    <name evidence="23" type="ORF">DS742_18045</name>
</gene>
<dbReference type="Proteomes" id="UP000260680">
    <property type="component" value="Unassembled WGS sequence"/>
</dbReference>
<proteinExistence type="inferred from homology"/>
<evidence type="ECO:0000256" key="16">
    <source>
        <dbReference type="ARBA" id="ARBA00049209"/>
    </source>
</evidence>
<dbReference type="Pfam" id="PF01256">
    <property type="entry name" value="Carb_kinase"/>
    <property type="match status" value="1"/>
</dbReference>
<dbReference type="SUPFAM" id="SSF64153">
    <property type="entry name" value="YjeF N-terminal domain-like"/>
    <property type="match status" value="1"/>
</dbReference>
<comment type="function">
    <text evidence="18">Catalyzes the epimerization of the S- and R-forms of NAD(P)HX, a damaged form of NAD(P)H that is a result of enzymatic or heat-dependent hydration. This is a prerequisite for the S-specific NAD(P)H-hydrate dehydratase to allow the repair of both epimers of NAD(P)HX.</text>
</comment>
<evidence type="ECO:0000256" key="19">
    <source>
        <dbReference type="PIRNR" id="PIRNR017184"/>
    </source>
</evidence>
<keyword evidence="13" id="KW-0511">Multifunctional enzyme</keyword>
<evidence type="ECO:0000256" key="11">
    <source>
        <dbReference type="ARBA" id="ARBA00023235"/>
    </source>
</evidence>
<evidence type="ECO:0000256" key="8">
    <source>
        <dbReference type="ARBA" id="ARBA00022857"/>
    </source>
</evidence>
<dbReference type="InterPro" id="IPR004443">
    <property type="entry name" value="YjeF_N_dom"/>
</dbReference>
<accession>A0A3E2N963</accession>
<evidence type="ECO:0000256" key="3">
    <source>
        <dbReference type="ARBA" id="ARBA00006001"/>
    </source>
</evidence>
<dbReference type="PANTHER" id="PTHR12592:SF0">
    <property type="entry name" value="ATP-DEPENDENT (S)-NAD(P)H-HYDRATE DEHYDRATASE"/>
    <property type="match status" value="1"/>
</dbReference>
<comment type="catalytic activity">
    <reaction evidence="1 18 19">
        <text>(6R)-NADHX = (6S)-NADHX</text>
        <dbReference type="Rhea" id="RHEA:32215"/>
        <dbReference type="ChEBI" id="CHEBI:64074"/>
        <dbReference type="ChEBI" id="CHEBI:64075"/>
        <dbReference type="EC" id="5.1.99.6"/>
    </reaction>
</comment>
<comment type="similarity">
    <text evidence="4 19">In the C-terminal section; belongs to the NnrD/CARKD family.</text>
</comment>
<evidence type="ECO:0000313" key="24">
    <source>
        <dbReference type="Proteomes" id="UP000260680"/>
    </source>
</evidence>
<dbReference type="PROSITE" id="PS01050">
    <property type="entry name" value="YJEF_C_2"/>
    <property type="match status" value="1"/>
</dbReference>
<dbReference type="EC" id="5.1.99.6" evidence="19"/>
<evidence type="ECO:0000256" key="10">
    <source>
        <dbReference type="ARBA" id="ARBA00023027"/>
    </source>
</evidence>
<keyword evidence="9 18" id="KW-0630">Potassium</keyword>
<feature type="binding site" evidence="17">
    <location>
        <position position="257"/>
    </location>
    <ligand>
        <name>(6S)-NADPHX</name>
        <dbReference type="ChEBI" id="CHEBI:64076"/>
    </ligand>
</feature>
<dbReference type="PROSITE" id="PS50206">
    <property type="entry name" value="RHODANESE_3"/>
    <property type="match status" value="1"/>
</dbReference>
<evidence type="ECO:0000256" key="12">
    <source>
        <dbReference type="ARBA" id="ARBA00023239"/>
    </source>
</evidence>
<comment type="catalytic activity">
    <reaction evidence="2 18 19">
        <text>(6R)-NADPHX = (6S)-NADPHX</text>
        <dbReference type="Rhea" id="RHEA:32227"/>
        <dbReference type="ChEBI" id="CHEBI:64076"/>
        <dbReference type="ChEBI" id="CHEBI:64077"/>
        <dbReference type="EC" id="5.1.99.6"/>
    </reaction>
</comment>
<organism evidence="23 24">
    <name type="scientific">Lacrimispora amygdalina</name>
    <dbReference type="NCBI Taxonomy" id="253257"/>
    <lineage>
        <taxon>Bacteria</taxon>
        <taxon>Bacillati</taxon>
        <taxon>Bacillota</taxon>
        <taxon>Clostridia</taxon>
        <taxon>Lachnospirales</taxon>
        <taxon>Lachnospiraceae</taxon>
        <taxon>Lacrimispora</taxon>
    </lineage>
</organism>
<comment type="caution">
    <text evidence="18">Lacks conserved residue(s) required for the propagation of feature annotation.</text>
</comment>
<evidence type="ECO:0000256" key="14">
    <source>
        <dbReference type="ARBA" id="ARBA00025153"/>
    </source>
</evidence>
<evidence type="ECO:0000256" key="9">
    <source>
        <dbReference type="ARBA" id="ARBA00022958"/>
    </source>
</evidence>
<comment type="similarity">
    <text evidence="3 19">In the N-terminal section; belongs to the NnrE/AIBP family.</text>
</comment>
<dbReference type="GO" id="GO:0052856">
    <property type="term" value="F:NAD(P)HX epimerase activity"/>
    <property type="evidence" value="ECO:0007669"/>
    <property type="project" value="UniProtKB-UniRule"/>
</dbReference>
<feature type="binding site" evidence="17">
    <location>
        <position position="328"/>
    </location>
    <ligand>
        <name>(6S)-NADPHX</name>
        <dbReference type="ChEBI" id="CHEBI:64076"/>
    </ligand>
</feature>
<feature type="binding site" evidence="18">
    <location>
        <position position="122"/>
    </location>
    <ligand>
        <name>K(+)</name>
        <dbReference type="ChEBI" id="CHEBI:29103"/>
    </ligand>
</feature>
<keyword evidence="6 17" id="KW-0547">Nucleotide-binding</keyword>
<dbReference type="NCBIfam" id="TIGR00197">
    <property type="entry name" value="yjeF_nterm"/>
    <property type="match status" value="1"/>
</dbReference>
<protein>
    <recommendedName>
        <fullName evidence="19">Bifunctional NAD(P)H-hydrate repair enzyme</fullName>
    </recommendedName>
    <alternativeName>
        <fullName evidence="19">Nicotinamide nucleotide repair protein</fullName>
    </alternativeName>
    <domain>
        <recommendedName>
            <fullName evidence="19">ADP-dependent (S)-NAD(P)H-hydrate dehydratase</fullName>
            <ecNumber evidence="19">4.2.1.136</ecNumber>
        </recommendedName>
        <alternativeName>
            <fullName evidence="19">ADP-dependent NAD(P)HX dehydratase</fullName>
        </alternativeName>
    </domain>
    <domain>
        <recommendedName>
            <fullName evidence="19">NAD(P)H-hydrate epimerase</fullName>
            <ecNumber evidence="19">5.1.99.6</ecNumber>
        </recommendedName>
    </domain>
</protein>
<dbReference type="PIRSF" id="PIRSF017184">
    <property type="entry name" value="Nnr"/>
    <property type="match status" value="1"/>
</dbReference>
<feature type="binding site" evidence="18">
    <location>
        <begin position="58"/>
        <end position="62"/>
    </location>
    <ligand>
        <name>(6S)-NADPHX</name>
        <dbReference type="ChEBI" id="CHEBI:64076"/>
    </ligand>
</feature>
<evidence type="ECO:0000256" key="1">
    <source>
        <dbReference type="ARBA" id="ARBA00000013"/>
    </source>
</evidence>
<reference evidence="23 24" key="1">
    <citation type="submission" date="2018-07" db="EMBL/GenBank/DDBJ databases">
        <title>New species, Clostridium PI-S10-A1B.</title>
        <authorList>
            <person name="Krishna G."/>
            <person name="Summeta K."/>
            <person name="Shikha S."/>
            <person name="Prabhu P.B."/>
            <person name="Suresh K."/>
        </authorList>
    </citation>
    <scope>NUCLEOTIDE SEQUENCE [LARGE SCALE GENOMIC DNA]</scope>
    <source>
        <strain evidence="23 24">PI-S10-A1B</strain>
    </source>
</reference>
<feature type="domain" description="YjeF C-terminal" evidence="21">
    <location>
        <begin position="222"/>
        <end position="505"/>
    </location>
</feature>
<dbReference type="GO" id="GO:0052855">
    <property type="term" value="F:ADP-dependent NAD(P)H-hydrate dehydratase activity"/>
    <property type="evidence" value="ECO:0007669"/>
    <property type="project" value="UniProtKB-UniRule"/>
</dbReference>
<sequence length="508" mass="54760">MRYLVTGEQMKRVDQYTIEQIGIPSLVLMERAALAVFKEAVNHVKQTDPVWVLCGSGNNGADGIAAARMLHISGYKVLVILAGKKEKGSSEYLTQLSIAEKTGVDVVEGFSFKAGECSLLIDALFGVGLDREILGGHLEIMKSITGCRPEFTIAVDIPSGIHSDTGQIMGAAIPADVTVTFGYEKLGTMLYPGKEYSKQVIVADIGFPPESINYVKTEYFTFHKADTALIPKRPAYSNKGSFGKVLLVAGSKNMSGAAFLSALAAYRTGAGLVKIFTVEENREILQTELPEAVIVSYHSSDAEKKTENFEQLLIEQCEWASVIVLGPGLGQADYVKNLVESVLVNAYVPVIVDADGLNTIASYPELTGYYTDNIIITPHLGEMARLTGSAVELIKKHLIQTAREYADRFGITCILKDAVTVAALNDQRTYVNSSGNSSMAKAGAGDVLTGILAGLLAMGLEGPDAAALGVWLHGLAGDMRKKKYGDYSLLARELADEIDIILKEQMRE</sequence>
<dbReference type="HAMAP" id="MF_01965">
    <property type="entry name" value="NADHX_dehydratase"/>
    <property type="match status" value="1"/>
</dbReference>
<keyword evidence="7 17" id="KW-0067">ATP-binding</keyword>
<dbReference type="InterPro" id="IPR030677">
    <property type="entry name" value="Nnr"/>
</dbReference>
<keyword evidence="5 18" id="KW-0479">Metal-binding</keyword>
<dbReference type="InterPro" id="IPR001763">
    <property type="entry name" value="Rhodanese-like_dom"/>
</dbReference>
<keyword evidence="8 17" id="KW-0521">NADP</keyword>
<comment type="function">
    <text evidence="14 19">Bifunctional enzyme that catalyzes the epimerization of the S- and R-forms of NAD(P)HX and the dehydration of the S-form of NAD(P)HX at the expense of ADP, which is converted to AMP. This allows the repair of both epimers of NAD(P)HX, a damaged form of NAD(P)H that is a result of enzymatic or heat-dependent hydration.</text>
</comment>
<feature type="binding site" evidence="17">
    <location>
        <begin position="416"/>
        <end position="420"/>
    </location>
    <ligand>
        <name>AMP</name>
        <dbReference type="ChEBI" id="CHEBI:456215"/>
    </ligand>
</feature>
<dbReference type="RefSeq" id="WP_117418367.1">
    <property type="nucleotide sequence ID" value="NZ_QOHO01000059.1"/>
</dbReference>
<comment type="function">
    <text evidence="17">Catalyzes the dehydration of the S-form of NAD(P)HX at the expense of ADP, which is converted to AMP. Together with NAD(P)HX epimerase, which catalyzes the epimerization of the S- and R-forms, the enzyme allows the repair of both epimers of NAD(P)HX, a damaged form of NAD(P)H that is a result of enzymatic or heat-dependent hydration.</text>
</comment>
<evidence type="ECO:0000256" key="4">
    <source>
        <dbReference type="ARBA" id="ARBA00009524"/>
    </source>
</evidence>
<evidence type="ECO:0000256" key="15">
    <source>
        <dbReference type="ARBA" id="ARBA00048238"/>
    </source>
</evidence>
<dbReference type="InterPro" id="IPR036652">
    <property type="entry name" value="YjeF_N_dom_sf"/>
</dbReference>
<evidence type="ECO:0000256" key="17">
    <source>
        <dbReference type="HAMAP-Rule" id="MF_01965"/>
    </source>
</evidence>
<evidence type="ECO:0000259" key="20">
    <source>
        <dbReference type="PROSITE" id="PS50206"/>
    </source>
</evidence>
<feature type="binding site" evidence="18">
    <location>
        <position position="159"/>
    </location>
    <ligand>
        <name>K(+)</name>
        <dbReference type="ChEBI" id="CHEBI:29103"/>
    </ligand>
</feature>
<dbReference type="EC" id="4.2.1.136" evidence="19"/>
<dbReference type="NCBIfam" id="TIGR00196">
    <property type="entry name" value="yjeF_cterm"/>
    <property type="match status" value="1"/>
</dbReference>
<feature type="binding site" evidence="18">
    <location>
        <begin position="126"/>
        <end position="132"/>
    </location>
    <ligand>
        <name>(6S)-NADPHX</name>
        <dbReference type="ChEBI" id="CHEBI:64076"/>
    </ligand>
</feature>
<dbReference type="EMBL" id="QOHO01000059">
    <property type="protein sequence ID" value="RFZ77543.1"/>
    <property type="molecule type" value="Genomic_DNA"/>
</dbReference>
<feature type="binding site" evidence="17">
    <location>
        <position position="379"/>
    </location>
    <ligand>
        <name>(6S)-NADPHX</name>
        <dbReference type="ChEBI" id="CHEBI:64076"/>
    </ligand>
</feature>
<comment type="caution">
    <text evidence="23">The sequence shown here is derived from an EMBL/GenBank/DDBJ whole genome shotgun (WGS) entry which is preliminary data.</text>
</comment>
<evidence type="ECO:0000256" key="18">
    <source>
        <dbReference type="HAMAP-Rule" id="MF_01966"/>
    </source>
</evidence>
<evidence type="ECO:0000256" key="7">
    <source>
        <dbReference type="ARBA" id="ARBA00022840"/>
    </source>
</evidence>
<evidence type="ECO:0000256" key="5">
    <source>
        <dbReference type="ARBA" id="ARBA00022723"/>
    </source>
</evidence>
<dbReference type="GO" id="GO:0046872">
    <property type="term" value="F:metal ion binding"/>
    <property type="evidence" value="ECO:0007669"/>
    <property type="project" value="UniProtKB-UniRule"/>
</dbReference>
<dbReference type="InterPro" id="IPR029056">
    <property type="entry name" value="Ribokinase-like"/>
</dbReference>
<dbReference type="PROSITE" id="PS51383">
    <property type="entry name" value="YJEF_C_3"/>
    <property type="match status" value="1"/>
</dbReference>
<dbReference type="CDD" id="cd01171">
    <property type="entry name" value="YXKO-related"/>
    <property type="match status" value="1"/>
</dbReference>
<dbReference type="PROSITE" id="PS51385">
    <property type="entry name" value="YJEF_N"/>
    <property type="match status" value="1"/>
</dbReference>
<dbReference type="AlphaFoldDB" id="A0A3E2N963"/>
<evidence type="ECO:0000259" key="21">
    <source>
        <dbReference type="PROSITE" id="PS51383"/>
    </source>
</evidence>
<dbReference type="Gene3D" id="3.40.1190.20">
    <property type="match status" value="1"/>
</dbReference>
<keyword evidence="12 17" id="KW-0456">Lyase</keyword>
<comment type="catalytic activity">
    <reaction evidence="15 17 19">
        <text>(6S)-NADHX + ADP = AMP + phosphate + NADH + H(+)</text>
        <dbReference type="Rhea" id="RHEA:32223"/>
        <dbReference type="ChEBI" id="CHEBI:15378"/>
        <dbReference type="ChEBI" id="CHEBI:43474"/>
        <dbReference type="ChEBI" id="CHEBI:57945"/>
        <dbReference type="ChEBI" id="CHEBI:64074"/>
        <dbReference type="ChEBI" id="CHEBI:456215"/>
        <dbReference type="ChEBI" id="CHEBI:456216"/>
        <dbReference type="EC" id="4.2.1.136"/>
    </reaction>
</comment>
<evidence type="ECO:0000313" key="23">
    <source>
        <dbReference type="EMBL" id="RFZ77543.1"/>
    </source>
</evidence>
<comment type="cofactor">
    <cofactor evidence="17">
        <name>Mg(2+)</name>
        <dbReference type="ChEBI" id="CHEBI:18420"/>
    </cofactor>
</comment>
<feature type="domain" description="YjeF N-terminal" evidence="22">
    <location>
        <begin position="10"/>
        <end position="213"/>
    </location>
</feature>
<feature type="domain" description="Rhodanese" evidence="20">
    <location>
        <begin position="37"/>
        <end position="97"/>
    </location>
</feature>
<dbReference type="GO" id="GO:0046496">
    <property type="term" value="P:nicotinamide nucleotide metabolic process"/>
    <property type="evidence" value="ECO:0007669"/>
    <property type="project" value="UniProtKB-UniRule"/>
</dbReference>
<dbReference type="PANTHER" id="PTHR12592">
    <property type="entry name" value="ATP-DEPENDENT (S)-NAD(P)H-HYDRATE DEHYDRATASE FAMILY MEMBER"/>
    <property type="match status" value="1"/>
</dbReference>
<feature type="binding site" evidence="17">
    <location>
        <position position="445"/>
    </location>
    <ligand>
        <name>AMP</name>
        <dbReference type="ChEBI" id="CHEBI:456215"/>
    </ligand>
</feature>
<comment type="catalytic activity">
    <reaction evidence="16 17 19">
        <text>(6S)-NADPHX + ADP = AMP + phosphate + NADPH + H(+)</text>
        <dbReference type="Rhea" id="RHEA:32235"/>
        <dbReference type="ChEBI" id="CHEBI:15378"/>
        <dbReference type="ChEBI" id="CHEBI:43474"/>
        <dbReference type="ChEBI" id="CHEBI:57783"/>
        <dbReference type="ChEBI" id="CHEBI:64076"/>
        <dbReference type="ChEBI" id="CHEBI:456215"/>
        <dbReference type="ChEBI" id="CHEBI:456216"/>
        <dbReference type="EC" id="4.2.1.136"/>
    </reaction>
</comment>
<dbReference type="Gene3D" id="3.40.50.10260">
    <property type="entry name" value="YjeF N-terminal domain"/>
    <property type="match status" value="1"/>
</dbReference>
<dbReference type="SUPFAM" id="SSF53613">
    <property type="entry name" value="Ribokinase-like"/>
    <property type="match status" value="1"/>
</dbReference>
<keyword evidence="11 18" id="KW-0413">Isomerase</keyword>
<feature type="binding site" evidence="18">
    <location>
        <position position="59"/>
    </location>
    <ligand>
        <name>K(+)</name>
        <dbReference type="ChEBI" id="CHEBI:29103"/>
    </ligand>
</feature>
<dbReference type="HAMAP" id="MF_01966">
    <property type="entry name" value="NADHX_epimerase"/>
    <property type="match status" value="1"/>
</dbReference>
<comment type="similarity">
    <text evidence="18">Belongs to the NnrE/AIBP family.</text>
</comment>
<comment type="similarity">
    <text evidence="17">Belongs to the NnrD/CARKD family.</text>
</comment>
<feature type="binding site" evidence="18">
    <location>
        <position position="156"/>
    </location>
    <ligand>
        <name>(6S)-NADPHX</name>
        <dbReference type="ChEBI" id="CHEBI:64076"/>
    </ligand>
</feature>
<name>A0A3E2N963_9FIRM</name>